<evidence type="ECO:0000256" key="3">
    <source>
        <dbReference type="ARBA" id="ARBA00009370"/>
    </source>
</evidence>
<dbReference type="GO" id="GO:0004252">
    <property type="term" value="F:serine-type endopeptidase activity"/>
    <property type="evidence" value="ECO:0007669"/>
    <property type="project" value="InterPro"/>
</dbReference>
<keyword evidence="5" id="KW-1003">Cell membrane</keyword>
<evidence type="ECO:0000256" key="9">
    <source>
        <dbReference type="ARBA" id="ARBA00022989"/>
    </source>
</evidence>
<dbReference type="InterPro" id="IPR019758">
    <property type="entry name" value="Pept_S26A_signal_pept_1_CS"/>
</dbReference>
<dbReference type="EMBL" id="DYWT01000093">
    <property type="protein sequence ID" value="HJF31264.1"/>
    <property type="molecule type" value="Genomic_DNA"/>
</dbReference>
<evidence type="ECO:0000256" key="4">
    <source>
        <dbReference type="ARBA" id="ARBA00013208"/>
    </source>
</evidence>
<evidence type="ECO:0000256" key="11">
    <source>
        <dbReference type="PIRSR" id="PIRSR600223-1"/>
    </source>
</evidence>
<feature type="transmembrane region" description="Helical" evidence="12">
    <location>
        <begin position="12"/>
        <end position="31"/>
    </location>
</feature>
<dbReference type="GO" id="GO:0009003">
    <property type="term" value="F:signal peptidase activity"/>
    <property type="evidence" value="ECO:0007669"/>
    <property type="project" value="UniProtKB-EC"/>
</dbReference>
<comment type="catalytic activity">
    <reaction evidence="1 12">
        <text>Cleavage of hydrophobic, N-terminal signal or leader sequences from secreted and periplasmic proteins.</text>
        <dbReference type="EC" id="3.4.21.89"/>
    </reaction>
</comment>
<dbReference type="NCBIfam" id="TIGR02227">
    <property type="entry name" value="sigpep_I_bact"/>
    <property type="match status" value="1"/>
</dbReference>
<evidence type="ECO:0000256" key="5">
    <source>
        <dbReference type="ARBA" id="ARBA00022475"/>
    </source>
</evidence>
<feature type="active site" evidence="11">
    <location>
        <position position="40"/>
    </location>
</feature>
<dbReference type="InterPro" id="IPR036286">
    <property type="entry name" value="LexA/Signal_pep-like_sf"/>
</dbReference>
<keyword evidence="6 12" id="KW-0645">Protease</keyword>
<dbReference type="Pfam" id="PF10502">
    <property type="entry name" value="Peptidase_S26"/>
    <property type="match status" value="1"/>
</dbReference>
<dbReference type="GO" id="GO:0005886">
    <property type="term" value="C:plasma membrane"/>
    <property type="evidence" value="ECO:0007669"/>
    <property type="project" value="UniProtKB-SubCell"/>
</dbReference>
<dbReference type="EC" id="3.4.21.89" evidence="4 12"/>
<evidence type="ECO:0000256" key="10">
    <source>
        <dbReference type="ARBA" id="ARBA00023136"/>
    </source>
</evidence>
<feature type="domain" description="Peptidase S26" evidence="14">
    <location>
        <begin position="10"/>
        <end position="166"/>
    </location>
</feature>
<comment type="similarity">
    <text evidence="3 13">Belongs to the peptidase S26 family.</text>
</comment>
<dbReference type="CDD" id="cd06530">
    <property type="entry name" value="S26_SPase_I"/>
    <property type="match status" value="1"/>
</dbReference>
<dbReference type="AlphaFoldDB" id="A0A921FYG7"/>
<dbReference type="SUPFAM" id="SSF51306">
    <property type="entry name" value="LexA/Signal peptidase"/>
    <property type="match status" value="1"/>
</dbReference>
<name>A0A921FYG7_SPOPS</name>
<keyword evidence="10 12" id="KW-0472">Membrane</keyword>
<organism evidence="15 16">
    <name type="scientific">Sporosarcina psychrophila</name>
    <name type="common">Bacillus psychrophilus</name>
    <dbReference type="NCBI Taxonomy" id="1476"/>
    <lineage>
        <taxon>Bacteria</taxon>
        <taxon>Bacillati</taxon>
        <taxon>Bacillota</taxon>
        <taxon>Bacilli</taxon>
        <taxon>Bacillales</taxon>
        <taxon>Caryophanaceae</taxon>
        <taxon>Sporosarcina</taxon>
    </lineage>
</organism>
<comment type="subcellular location">
    <subcellularLocation>
        <location evidence="2">Cell membrane</location>
        <topology evidence="2">Single-pass type II membrane protein</topology>
    </subcellularLocation>
    <subcellularLocation>
        <location evidence="13">Membrane</location>
        <topology evidence="13">Single-pass type II membrane protein</topology>
    </subcellularLocation>
</comment>
<evidence type="ECO:0000256" key="12">
    <source>
        <dbReference type="RuleBase" id="RU003993"/>
    </source>
</evidence>
<evidence type="ECO:0000313" key="15">
    <source>
        <dbReference type="EMBL" id="HJF31264.1"/>
    </source>
</evidence>
<dbReference type="GO" id="GO:0006465">
    <property type="term" value="P:signal peptide processing"/>
    <property type="evidence" value="ECO:0007669"/>
    <property type="project" value="InterPro"/>
</dbReference>
<dbReference type="InterPro" id="IPR000223">
    <property type="entry name" value="Pept_S26A_signal_pept_1"/>
</dbReference>
<dbReference type="InterPro" id="IPR019533">
    <property type="entry name" value="Peptidase_S26"/>
</dbReference>
<dbReference type="PROSITE" id="PS00761">
    <property type="entry name" value="SPASE_I_3"/>
    <property type="match status" value="1"/>
</dbReference>
<sequence length="175" mass="20143">MKEGTKSELISWIQSVAIAFVIAIVIRQFLFTPVVVSGQSMHPTFENDNKIVISKIYKIDRFDMIVFHAPNSDDDFIKRVIGLPGDVVEMKDDTLYINGEEYEEDYIQGNKDEIFEGQKLTQDFKVEVPEGYLYVLGDNRRNSTDSRIIGFIDEKSVVGSVKFRFYPFREIGIPK</sequence>
<protein>
    <recommendedName>
        <fullName evidence="4 12">Signal peptidase I</fullName>
        <ecNumber evidence="4 12">3.4.21.89</ecNumber>
    </recommendedName>
</protein>
<accession>A0A921FYG7</accession>
<comment type="caution">
    <text evidence="15">The sequence shown here is derived from an EMBL/GenBank/DDBJ whole genome shotgun (WGS) entry which is preliminary data.</text>
</comment>
<keyword evidence="7 12" id="KW-0812">Transmembrane</keyword>
<reference evidence="15" key="1">
    <citation type="journal article" date="2021" name="PeerJ">
        <title>Extensive microbial diversity within the chicken gut microbiome revealed by metagenomics and culture.</title>
        <authorList>
            <person name="Gilroy R."/>
            <person name="Ravi A."/>
            <person name="Getino M."/>
            <person name="Pursley I."/>
            <person name="Horton D.L."/>
            <person name="Alikhan N.F."/>
            <person name="Baker D."/>
            <person name="Gharbi K."/>
            <person name="Hall N."/>
            <person name="Watson M."/>
            <person name="Adriaenssens E.M."/>
            <person name="Foster-Nyarko E."/>
            <person name="Jarju S."/>
            <person name="Secka A."/>
            <person name="Antonio M."/>
            <person name="Oren A."/>
            <person name="Chaudhuri R.R."/>
            <person name="La Ragione R."/>
            <person name="Hildebrand F."/>
            <person name="Pallen M.J."/>
        </authorList>
    </citation>
    <scope>NUCLEOTIDE SEQUENCE</scope>
    <source>
        <strain evidence="15">CHK171-7178</strain>
    </source>
</reference>
<proteinExistence type="inferred from homology"/>
<dbReference type="FunFam" id="2.10.109.10:FF:000008">
    <property type="entry name" value="Signal peptidase I"/>
    <property type="match status" value="1"/>
</dbReference>
<dbReference type="PRINTS" id="PR00727">
    <property type="entry name" value="LEADERPTASE"/>
</dbReference>
<dbReference type="Gene3D" id="2.10.109.10">
    <property type="entry name" value="Umud Fragment, subunit A"/>
    <property type="match status" value="1"/>
</dbReference>
<evidence type="ECO:0000259" key="14">
    <source>
        <dbReference type="Pfam" id="PF10502"/>
    </source>
</evidence>
<dbReference type="Proteomes" id="UP000698173">
    <property type="component" value="Unassembled WGS sequence"/>
</dbReference>
<dbReference type="PROSITE" id="PS00760">
    <property type="entry name" value="SPASE_I_2"/>
    <property type="match status" value="1"/>
</dbReference>
<evidence type="ECO:0000256" key="7">
    <source>
        <dbReference type="ARBA" id="ARBA00022692"/>
    </source>
</evidence>
<evidence type="ECO:0000256" key="6">
    <source>
        <dbReference type="ARBA" id="ARBA00022670"/>
    </source>
</evidence>
<feature type="active site" evidence="11">
    <location>
        <position position="78"/>
    </location>
</feature>
<evidence type="ECO:0000256" key="1">
    <source>
        <dbReference type="ARBA" id="ARBA00000677"/>
    </source>
</evidence>
<dbReference type="InterPro" id="IPR019756">
    <property type="entry name" value="Pept_S26A_signal_pept_1_Ser-AS"/>
</dbReference>
<keyword evidence="8 12" id="KW-0378">Hydrolase</keyword>
<evidence type="ECO:0000256" key="13">
    <source>
        <dbReference type="RuleBase" id="RU362042"/>
    </source>
</evidence>
<evidence type="ECO:0000313" key="16">
    <source>
        <dbReference type="Proteomes" id="UP000698173"/>
    </source>
</evidence>
<dbReference type="PANTHER" id="PTHR43390">
    <property type="entry name" value="SIGNAL PEPTIDASE I"/>
    <property type="match status" value="1"/>
</dbReference>
<dbReference type="PANTHER" id="PTHR43390:SF1">
    <property type="entry name" value="CHLOROPLAST PROCESSING PEPTIDASE"/>
    <property type="match status" value="1"/>
</dbReference>
<dbReference type="InterPro" id="IPR019757">
    <property type="entry name" value="Pept_S26A_signal_pept_1_Lys-AS"/>
</dbReference>
<reference evidence="15" key="2">
    <citation type="submission" date="2021-09" db="EMBL/GenBank/DDBJ databases">
        <authorList>
            <person name="Gilroy R."/>
        </authorList>
    </citation>
    <scope>NUCLEOTIDE SEQUENCE</scope>
    <source>
        <strain evidence="15">CHK171-7178</strain>
    </source>
</reference>
<keyword evidence="9 12" id="KW-1133">Transmembrane helix</keyword>
<dbReference type="PROSITE" id="PS00501">
    <property type="entry name" value="SPASE_I_1"/>
    <property type="match status" value="1"/>
</dbReference>
<evidence type="ECO:0000256" key="8">
    <source>
        <dbReference type="ARBA" id="ARBA00022801"/>
    </source>
</evidence>
<gene>
    <name evidence="15" type="primary">lepB</name>
    <name evidence="15" type="ORF">K8V56_05725</name>
</gene>
<evidence type="ECO:0000256" key="2">
    <source>
        <dbReference type="ARBA" id="ARBA00004401"/>
    </source>
</evidence>